<dbReference type="EMBL" id="LT907782">
    <property type="protein sequence ID" value="SNX59756.1"/>
    <property type="molecule type" value="Genomic_DNA"/>
</dbReference>
<dbReference type="OrthoDB" id="9846001at2"/>
<proteinExistence type="predicted"/>
<protein>
    <submittedName>
        <fullName evidence="1">Uncharacterized protein</fullName>
    </submittedName>
</protein>
<dbReference type="AlphaFoldDB" id="A0A285BXW6"/>
<evidence type="ECO:0000313" key="2">
    <source>
        <dbReference type="Proteomes" id="UP000242498"/>
    </source>
</evidence>
<gene>
    <name evidence="1" type="ORF">SAMN06296273_1190</name>
</gene>
<reference evidence="1 2" key="1">
    <citation type="submission" date="2017-08" db="EMBL/GenBank/DDBJ databases">
        <authorList>
            <person name="de Groot N.N."/>
        </authorList>
    </citation>
    <scope>NUCLEOTIDE SEQUENCE [LARGE SCALE GENOMIC DNA]</scope>
    <source>
        <strain evidence="1 2">Nm15</strain>
    </source>
</reference>
<name>A0A285BXW6_9PROT</name>
<sequence>MTAVYILDDFIKSCNRSNEVIVLNSALKFAREDFNLSTNKAILEFIANEGLESPWYINTKPWENNPNKANFSIMVDAYSFYSGPKQGYLAFFYNQITKKWLIKSFKNNRDSVPRTSKMIDQLSAYKELMMQVKKGK</sequence>
<organism evidence="1 2">
    <name type="scientific">Nitrosomonas ureae</name>
    <dbReference type="NCBI Taxonomy" id="44577"/>
    <lineage>
        <taxon>Bacteria</taxon>
        <taxon>Pseudomonadati</taxon>
        <taxon>Pseudomonadota</taxon>
        <taxon>Betaproteobacteria</taxon>
        <taxon>Nitrosomonadales</taxon>
        <taxon>Nitrosomonadaceae</taxon>
        <taxon>Nitrosomonas</taxon>
    </lineage>
</organism>
<dbReference type="RefSeq" id="WP_096292466.1">
    <property type="nucleotide sequence ID" value="NZ_LT907782.1"/>
</dbReference>
<evidence type="ECO:0000313" key="1">
    <source>
        <dbReference type="EMBL" id="SNX59756.1"/>
    </source>
</evidence>
<accession>A0A285BXW6</accession>
<dbReference type="Proteomes" id="UP000242498">
    <property type="component" value="Chromosome I"/>
</dbReference>